<dbReference type="SUPFAM" id="SSF56519">
    <property type="entry name" value="Penicillin binding protein dimerisation domain"/>
    <property type="match status" value="1"/>
</dbReference>
<dbReference type="GO" id="GO:0008658">
    <property type="term" value="F:penicillin binding"/>
    <property type="evidence" value="ECO:0007669"/>
    <property type="project" value="InterPro"/>
</dbReference>
<reference evidence="7 8" key="2">
    <citation type="journal article" date="2016" name="J. Biotechnol.">
        <title>Complete genome sequence of Arthrobacter alpinus ERGS4:06, a yellow pigmented bacterium tolerant to cold and radiations isolated from Sikkim Himalaya.</title>
        <authorList>
            <person name="Kumar R."/>
            <person name="Singh D."/>
            <person name="Swarnkar M.K."/>
            <person name="Singh A.K."/>
            <person name="Kumar S."/>
        </authorList>
    </citation>
    <scope>NUCLEOTIDE SEQUENCE [LARGE SCALE GENOMIC DNA]</scope>
    <source>
        <strain evidence="7 8">ERGS4:06</strain>
    </source>
</reference>
<proteinExistence type="inferred from homology"/>
<keyword evidence="4" id="KW-1133">Transmembrane helix</keyword>
<dbReference type="Pfam" id="PF03717">
    <property type="entry name" value="PBP_dimer"/>
    <property type="match status" value="1"/>
</dbReference>
<accession>A0A0S2M146</accession>
<evidence type="ECO:0000256" key="4">
    <source>
        <dbReference type="SAM" id="Phobius"/>
    </source>
</evidence>
<comment type="similarity">
    <text evidence="2">Belongs to the transpeptidase family.</text>
</comment>
<dbReference type="GO" id="GO:0016740">
    <property type="term" value="F:transferase activity"/>
    <property type="evidence" value="ECO:0007669"/>
    <property type="project" value="UniProtKB-KW"/>
</dbReference>
<dbReference type="Gene3D" id="3.40.710.10">
    <property type="entry name" value="DD-peptidase/beta-lactamase superfamily"/>
    <property type="match status" value="1"/>
</dbReference>
<evidence type="ECO:0000259" key="5">
    <source>
        <dbReference type="Pfam" id="PF00905"/>
    </source>
</evidence>
<dbReference type="Gene3D" id="3.30.450.330">
    <property type="match status" value="1"/>
</dbReference>
<sequence length="621" mass="66658">MQGTQAVVQNSSPSARGANAQQLNKIGRGRIGWGFIAMMVILLIIAGRLVLVQGLDVGNMAQAAENQRKVVQTLPAVRGKIVDVKGKVLAESIIRYNITVSQINFAQYPEFKRVDIDPKTGEGLIDPATGQWKVETFTSDEGIEQLAQLLKLPFDDVKKSVTGDKVHNFVAMDVSPQVEQQVAALRVPGIYSEVVTKRVYPMGAVGGPIVGFLDKQGKALAGIEQTMDAKLTGKDGSRTYQAGKNGIIIPTAPVRTVPAVDGETVKLTIDQDIQFYAQQAAQQQKEQYKAQWVSITVVEAKTGKAVAIADSDSYDPNNVAASDPSNIGSRSISSVVEPGSTSKIMTASALVQEGLATPLSEYLVPPTLTIDGQNFSDSFTHGTEKRTLSGIITDSMNTGTVMAGSKLTPKQRFDYMRKFGVGEKTGIALPGESPGILADWQNWDGRQQYTVLFGQGVAQTPLQTTMIFQTIANNGVRLKPAIIDSFTHADGTVETVPQAPGVKVISPETAKDARDMLEGVVTMTDYKVVDIPGYRTGGKTGTSEAPADNGVGFDGYTTSFIGMAPMDDPRYVVGITVQRPQGNVYGITQGYTFNQVMGQVLRSNDVPPSTTPPVKLPKFYK</sequence>
<dbReference type="PANTHER" id="PTHR30627:SF1">
    <property type="entry name" value="PEPTIDOGLYCAN D,D-TRANSPEPTIDASE FTSI"/>
    <property type="match status" value="1"/>
</dbReference>
<dbReference type="GO" id="GO:0071555">
    <property type="term" value="P:cell wall organization"/>
    <property type="evidence" value="ECO:0007669"/>
    <property type="project" value="TreeGrafter"/>
</dbReference>
<evidence type="ECO:0000256" key="3">
    <source>
        <dbReference type="ARBA" id="ARBA00023136"/>
    </source>
</evidence>
<dbReference type="AlphaFoldDB" id="A0A0S2M146"/>
<dbReference type="InterPro" id="IPR001460">
    <property type="entry name" value="PCN-bd_Tpept"/>
</dbReference>
<dbReference type="PANTHER" id="PTHR30627">
    <property type="entry name" value="PEPTIDOGLYCAN D,D-TRANSPEPTIDASE"/>
    <property type="match status" value="1"/>
</dbReference>
<feature type="domain" description="Penicillin-binding protein transpeptidase" evidence="5">
    <location>
        <begin position="294"/>
        <end position="597"/>
    </location>
</feature>
<dbReference type="Pfam" id="PF00905">
    <property type="entry name" value="Transpeptidase"/>
    <property type="match status" value="1"/>
</dbReference>
<keyword evidence="4" id="KW-0812">Transmembrane</keyword>
<dbReference type="EMBL" id="CP013200">
    <property type="protein sequence ID" value="ALO67426.1"/>
    <property type="molecule type" value="Genomic_DNA"/>
</dbReference>
<feature type="domain" description="Penicillin-binding protein dimerisation" evidence="6">
    <location>
        <begin position="74"/>
        <end position="250"/>
    </location>
</feature>
<dbReference type="SUPFAM" id="SSF56601">
    <property type="entry name" value="beta-lactamase/transpeptidase-like"/>
    <property type="match status" value="1"/>
</dbReference>
<gene>
    <name evidence="7" type="ORF">AS189_14180</name>
</gene>
<evidence type="ECO:0000256" key="1">
    <source>
        <dbReference type="ARBA" id="ARBA00004370"/>
    </source>
</evidence>
<feature type="transmembrane region" description="Helical" evidence="4">
    <location>
        <begin position="31"/>
        <end position="51"/>
    </location>
</feature>
<dbReference type="InterPro" id="IPR005311">
    <property type="entry name" value="PBP_dimer"/>
</dbReference>
<evidence type="ECO:0000259" key="6">
    <source>
        <dbReference type="Pfam" id="PF03717"/>
    </source>
</evidence>
<organism evidence="7 8">
    <name type="scientific">Arthrobacter alpinus</name>
    <dbReference type="NCBI Taxonomy" id="656366"/>
    <lineage>
        <taxon>Bacteria</taxon>
        <taxon>Bacillati</taxon>
        <taxon>Actinomycetota</taxon>
        <taxon>Actinomycetes</taxon>
        <taxon>Micrococcales</taxon>
        <taxon>Micrococcaceae</taxon>
        <taxon>Arthrobacter</taxon>
    </lineage>
</organism>
<reference evidence="8" key="1">
    <citation type="submission" date="2015-11" db="EMBL/GenBank/DDBJ databases">
        <authorList>
            <person name="Kumar R."/>
            <person name="Singh D."/>
            <person name="Swarnkar M.K."/>
            <person name="Singh A.K."/>
            <person name="Kumar S."/>
        </authorList>
    </citation>
    <scope>NUCLEOTIDE SEQUENCE [LARGE SCALE GENOMIC DNA]</scope>
    <source>
        <strain evidence="8">ERGS4:06</strain>
    </source>
</reference>
<dbReference type="Gene3D" id="3.90.1310.10">
    <property type="entry name" value="Penicillin-binding protein 2a (Domain 2)"/>
    <property type="match status" value="1"/>
</dbReference>
<protein>
    <submittedName>
        <fullName evidence="7">Peptidoglycan glycosyltransferase</fullName>
    </submittedName>
</protein>
<keyword evidence="7" id="KW-0808">Transferase</keyword>
<dbReference type="InterPro" id="IPR012338">
    <property type="entry name" value="Beta-lactam/transpept-like"/>
</dbReference>
<comment type="subcellular location">
    <subcellularLocation>
        <location evidence="1">Membrane</location>
    </subcellularLocation>
</comment>
<dbReference type="InterPro" id="IPR050515">
    <property type="entry name" value="Beta-lactam/transpept"/>
</dbReference>
<dbReference type="Proteomes" id="UP000059574">
    <property type="component" value="Chromosome"/>
</dbReference>
<evidence type="ECO:0000256" key="2">
    <source>
        <dbReference type="ARBA" id="ARBA00007171"/>
    </source>
</evidence>
<name>A0A0S2M146_9MICC</name>
<dbReference type="InterPro" id="IPR036138">
    <property type="entry name" value="PBP_dimer_sf"/>
</dbReference>
<evidence type="ECO:0000313" key="8">
    <source>
        <dbReference type="Proteomes" id="UP000059574"/>
    </source>
</evidence>
<evidence type="ECO:0000313" key="7">
    <source>
        <dbReference type="EMBL" id="ALO67426.1"/>
    </source>
</evidence>
<keyword evidence="3 4" id="KW-0472">Membrane</keyword>
<dbReference type="GO" id="GO:0005886">
    <property type="term" value="C:plasma membrane"/>
    <property type="evidence" value="ECO:0007669"/>
    <property type="project" value="TreeGrafter"/>
</dbReference>